<organism evidence="4 5">
    <name type="scientific">Cymbomonas tetramitiformis</name>
    <dbReference type="NCBI Taxonomy" id="36881"/>
    <lineage>
        <taxon>Eukaryota</taxon>
        <taxon>Viridiplantae</taxon>
        <taxon>Chlorophyta</taxon>
        <taxon>Pyramimonadophyceae</taxon>
        <taxon>Pyramimonadales</taxon>
        <taxon>Pyramimonadaceae</taxon>
        <taxon>Cymbomonas</taxon>
    </lineage>
</organism>
<evidence type="ECO:0000256" key="1">
    <source>
        <dbReference type="SAM" id="MobiDB-lite"/>
    </source>
</evidence>
<evidence type="ECO:0000256" key="2">
    <source>
        <dbReference type="SAM" id="SignalP"/>
    </source>
</evidence>
<evidence type="ECO:0000313" key="4">
    <source>
        <dbReference type="EMBL" id="KAK3254893.1"/>
    </source>
</evidence>
<dbReference type="PROSITE" id="PS01186">
    <property type="entry name" value="EGF_2"/>
    <property type="match status" value="1"/>
</dbReference>
<name>A0AAE0F898_9CHLO</name>
<feature type="compositionally biased region" description="Polar residues" evidence="1">
    <location>
        <begin position="197"/>
        <end position="208"/>
    </location>
</feature>
<feature type="region of interest" description="Disordered" evidence="1">
    <location>
        <begin position="178"/>
        <end position="208"/>
    </location>
</feature>
<keyword evidence="5" id="KW-1185">Reference proteome</keyword>
<feature type="chain" id="PRO_5041934783" description="EGF-like domain-containing protein" evidence="2">
    <location>
        <begin position="22"/>
        <end position="208"/>
    </location>
</feature>
<accession>A0AAE0F898</accession>
<dbReference type="EMBL" id="LGRX02023073">
    <property type="protein sequence ID" value="KAK3254893.1"/>
    <property type="molecule type" value="Genomic_DNA"/>
</dbReference>
<dbReference type="Gene3D" id="2.10.25.10">
    <property type="entry name" value="Laminin"/>
    <property type="match status" value="1"/>
</dbReference>
<dbReference type="AlphaFoldDB" id="A0AAE0F898"/>
<feature type="signal peptide" evidence="2">
    <location>
        <begin position="1"/>
        <end position="21"/>
    </location>
</feature>
<gene>
    <name evidence="4" type="ORF">CYMTET_35908</name>
</gene>
<evidence type="ECO:0000313" key="5">
    <source>
        <dbReference type="Proteomes" id="UP001190700"/>
    </source>
</evidence>
<dbReference type="InterPro" id="IPR000742">
    <property type="entry name" value="EGF"/>
</dbReference>
<feature type="domain" description="EGF-like" evidence="3">
    <location>
        <begin position="90"/>
        <end position="101"/>
    </location>
</feature>
<proteinExistence type="predicted"/>
<dbReference type="Proteomes" id="UP001190700">
    <property type="component" value="Unassembled WGS sequence"/>
</dbReference>
<feature type="non-terminal residue" evidence="4">
    <location>
        <position position="208"/>
    </location>
</feature>
<reference evidence="4 5" key="1">
    <citation type="journal article" date="2015" name="Genome Biol. Evol.">
        <title>Comparative Genomics of a Bacterivorous Green Alga Reveals Evolutionary Causalities and Consequences of Phago-Mixotrophic Mode of Nutrition.</title>
        <authorList>
            <person name="Burns J.A."/>
            <person name="Paasch A."/>
            <person name="Narechania A."/>
            <person name="Kim E."/>
        </authorList>
    </citation>
    <scope>NUCLEOTIDE SEQUENCE [LARGE SCALE GENOMIC DNA]</scope>
    <source>
        <strain evidence="4 5">PLY_AMNH</strain>
    </source>
</reference>
<feature type="non-terminal residue" evidence="4">
    <location>
        <position position="1"/>
    </location>
</feature>
<protein>
    <recommendedName>
        <fullName evidence="3">EGF-like domain-containing protein</fullName>
    </recommendedName>
</protein>
<comment type="caution">
    <text evidence="4">The sequence shown here is derived from an EMBL/GenBank/DDBJ whole genome shotgun (WGS) entry which is preliminary data.</text>
</comment>
<evidence type="ECO:0000259" key="3">
    <source>
        <dbReference type="PROSITE" id="PS01186"/>
    </source>
</evidence>
<keyword evidence="2" id="KW-0732">Signal</keyword>
<sequence>RCSWKPRVFTLSLLHLYQVPSNNPSGAQTRPTKWNLHECPDECHHLGHCESGRCFCNENNGWRGESCSEEYTPFCLNQCSGRGDCVEGFCHCRDGFYGMDCSLVDEEKAPQCSRPESPVERPFPLIYVYDLPPYLLTWKLSACRETFTCPAIGRPVPVDPVESPSTCPAIGRPALVDPVESPSTCPAIGRPALPTSRARTPTGMTPQG</sequence>
<dbReference type="FunFam" id="2.10.25.10:FF:000026">
    <property type="entry name" value="Teneurin transmembrane protein 2"/>
    <property type="match status" value="1"/>
</dbReference>